<keyword evidence="8 9" id="KW-0119">Carbohydrate metabolism</keyword>
<feature type="binding site" evidence="9">
    <location>
        <position position="285"/>
    </location>
    <ligand>
        <name>K(+)</name>
        <dbReference type="ChEBI" id="CHEBI:29103"/>
    </ligand>
</feature>
<dbReference type="Proteomes" id="UP001240250">
    <property type="component" value="Unassembled WGS sequence"/>
</dbReference>
<proteinExistence type="inferred from homology"/>
<dbReference type="EMBL" id="JAUSVM010000001">
    <property type="protein sequence ID" value="MDQ0424195.1"/>
    <property type="molecule type" value="Genomic_DNA"/>
</dbReference>
<keyword evidence="1 9" id="KW-0808">Transferase</keyword>
<dbReference type="Pfam" id="PF00294">
    <property type="entry name" value="PfkB"/>
    <property type="match status" value="1"/>
</dbReference>
<dbReference type="PANTHER" id="PTHR10584">
    <property type="entry name" value="SUGAR KINASE"/>
    <property type="match status" value="1"/>
</dbReference>
<keyword evidence="3 9" id="KW-0547">Nucleotide-binding</keyword>
<comment type="subunit">
    <text evidence="9">Homodimer.</text>
</comment>
<comment type="catalytic activity">
    <reaction evidence="9">
        <text>D-ribose + ATP = D-ribose 5-phosphate + ADP + H(+)</text>
        <dbReference type="Rhea" id="RHEA:13697"/>
        <dbReference type="ChEBI" id="CHEBI:15378"/>
        <dbReference type="ChEBI" id="CHEBI:30616"/>
        <dbReference type="ChEBI" id="CHEBI:47013"/>
        <dbReference type="ChEBI" id="CHEBI:78346"/>
        <dbReference type="ChEBI" id="CHEBI:456216"/>
        <dbReference type="EC" id="2.7.1.15"/>
    </reaction>
</comment>
<keyword evidence="9" id="KW-0963">Cytoplasm</keyword>
<evidence type="ECO:0000256" key="2">
    <source>
        <dbReference type="ARBA" id="ARBA00022723"/>
    </source>
</evidence>
<evidence type="ECO:0000256" key="8">
    <source>
        <dbReference type="ARBA" id="ARBA00023277"/>
    </source>
</evidence>
<feature type="binding site" evidence="9">
    <location>
        <position position="248"/>
    </location>
    <ligand>
        <name>K(+)</name>
        <dbReference type="ChEBI" id="CHEBI:29103"/>
    </ligand>
</feature>
<feature type="binding site" evidence="9">
    <location>
        <position position="287"/>
    </location>
    <ligand>
        <name>K(+)</name>
        <dbReference type="ChEBI" id="CHEBI:29103"/>
    </ligand>
</feature>
<dbReference type="GO" id="GO:0004747">
    <property type="term" value="F:ribokinase activity"/>
    <property type="evidence" value="ECO:0007669"/>
    <property type="project" value="UniProtKB-EC"/>
</dbReference>
<feature type="binding site" evidence="9">
    <location>
        <begin position="40"/>
        <end position="44"/>
    </location>
    <ligand>
        <name>substrate</name>
    </ligand>
</feature>
<evidence type="ECO:0000256" key="7">
    <source>
        <dbReference type="ARBA" id="ARBA00022958"/>
    </source>
</evidence>
<feature type="binding site" evidence="9">
    <location>
        <begin position="251"/>
        <end position="252"/>
    </location>
    <ligand>
        <name>ATP</name>
        <dbReference type="ChEBI" id="CHEBI:30616"/>
    </ligand>
</feature>
<keyword evidence="12" id="KW-1185">Reference proteome</keyword>
<dbReference type="SUPFAM" id="SSF53613">
    <property type="entry name" value="Ribokinase-like"/>
    <property type="match status" value="1"/>
</dbReference>
<reference evidence="11 12" key="1">
    <citation type="submission" date="2023-07" db="EMBL/GenBank/DDBJ databases">
        <title>Sequencing the genomes of 1000 actinobacteria strains.</title>
        <authorList>
            <person name="Klenk H.-P."/>
        </authorList>
    </citation>
    <scope>NUCLEOTIDE SEQUENCE [LARGE SCALE GENOMIC DNA]</scope>
    <source>
        <strain evidence="11 12">DSM 14785</strain>
    </source>
</reference>
<evidence type="ECO:0000256" key="5">
    <source>
        <dbReference type="ARBA" id="ARBA00022840"/>
    </source>
</evidence>
<feature type="binding site" evidence="9">
    <location>
        <position position="282"/>
    </location>
    <ligand>
        <name>K(+)</name>
        <dbReference type="ChEBI" id="CHEBI:29103"/>
    </ligand>
</feature>
<dbReference type="InterPro" id="IPR029056">
    <property type="entry name" value="Ribokinase-like"/>
</dbReference>
<feature type="binding site" evidence="9">
    <location>
        <position position="252"/>
    </location>
    <ligand>
        <name>substrate</name>
    </ligand>
</feature>
<comment type="activity regulation">
    <text evidence="9">Activated by a monovalent cation that binds near, but not in, the active site. The most likely occupant of the site in vivo is potassium. Ion binding induces a conformational change that may alter substrate affinity.</text>
</comment>
<keyword evidence="4 9" id="KW-0418">Kinase</keyword>
<evidence type="ECO:0000256" key="6">
    <source>
        <dbReference type="ARBA" id="ARBA00022842"/>
    </source>
</evidence>
<evidence type="ECO:0000313" key="12">
    <source>
        <dbReference type="Proteomes" id="UP001240250"/>
    </source>
</evidence>
<dbReference type="InterPro" id="IPR002139">
    <property type="entry name" value="Ribo/fructo_kinase"/>
</dbReference>
<comment type="similarity">
    <text evidence="9">Belongs to the carbohydrate kinase PfkB family. Ribokinase subfamily.</text>
</comment>
<keyword evidence="2 9" id="KW-0479">Metal-binding</keyword>
<dbReference type="InterPro" id="IPR011611">
    <property type="entry name" value="PfkB_dom"/>
</dbReference>
<dbReference type="EC" id="2.7.1.15" evidence="9"/>
<evidence type="ECO:0000256" key="4">
    <source>
        <dbReference type="ARBA" id="ARBA00022777"/>
    </source>
</evidence>
<feature type="binding site" evidence="9">
    <location>
        <position position="141"/>
    </location>
    <ligand>
        <name>substrate</name>
    </ligand>
</feature>
<dbReference type="CDD" id="cd01174">
    <property type="entry name" value="ribokinase"/>
    <property type="match status" value="1"/>
</dbReference>
<dbReference type="InterPro" id="IPR011877">
    <property type="entry name" value="Ribokinase"/>
</dbReference>
<feature type="binding site" evidence="9">
    <location>
        <position position="185"/>
    </location>
    <ligand>
        <name>ATP</name>
        <dbReference type="ChEBI" id="CHEBI:30616"/>
    </ligand>
</feature>
<evidence type="ECO:0000313" key="11">
    <source>
        <dbReference type="EMBL" id="MDQ0424195.1"/>
    </source>
</evidence>
<keyword evidence="5 9" id="KW-0067">ATP-binding</keyword>
<dbReference type="HAMAP" id="MF_01987">
    <property type="entry name" value="Ribokinase"/>
    <property type="match status" value="1"/>
</dbReference>
<sequence>MKRTLLVVGSVNVDAVSGVERFPAPGETVLASSYRQGLGGKGANQAVAAALDGARVELVARTGDDAGGAAVRAELAGWGVDVTDVAAVRGVPTGIAQILVDARGENMIAVSSGANDALDAAAVDALADRLGPGTTVLSQGEVPVEVLDRLAEVCRDRGARFVLNLAPPRDVAPRTLRTADPLVVNEHEARTLGLDGADPEDWRLACAAAAGRLAEAVVVTLGARGAVAATCTSSAYVAAPVVDAVDATGAGDAFVGVLASRLAVGVDLGGAVQSAVAAASQAVTRHGTVESYPRR</sequence>
<feature type="active site" description="Proton acceptor" evidence="9">
    <location>
        <position position="252"/>
    </location>
</feature>
<dbReference type="Gene3D" id="3.40.1190.20">
    <property type="match status" value="1"/>
</dbReference>
<evidence type="ECO:0000256" key="3">
    <source>
        <dbReference type="ARBA" id="ARBA00022741"/>
    </source>
</evidence>
<comment type="pathway">
    <text evidence="9">Carbohydrate metabolism; D-ribose degradation; D-ribose 5-phosphate from beta-D-ribopyranose: step 2/2.</text>
</comment>
<feature type="binding site" evidence="9">
    <location>
        <position position="291"/>
    </location>
    <ligand>
        <name>K(+)</name>
        <dbReference type="ChEBI" id="CHEBI:29103"/>
    </ligand>
</feature>
<evidence type="ECO:0000259" key="10">
    <source>
        <dbReference type="Pfam" id="PF00294"/>
    </source>
</evidence>
<protein>
    <recommendedName>
        <fullName evidence="9">Ribokinase</fullName>
        <shortName evidence="9">RK</shortName>
        <ecNumber evidence="9">2.7.1.15</ecNumber>
    </recommendedName>
</protein>
<accession>A0ABU0GHV1</accession>
<keyword evidence="7 9" id="KW-0630">Potassium</keyword>
<dbReference type="PANTHER" id="PTHR10584:SF166">
    <property type="entry name" value="RIBOKINASE"/>
    <property type="match status" value="1"/>
</dbReference>
<organism evidence="11 12">
    <name type="scientific">Cellulomonas iranensis</name>
    <dbReference type="NCBI Taxonomy" id="76862"/>
    <lineage>
        <taxon>Bacteria</taxon>
        <taxon>Bacillati</taxon>
        <taxon>Actinomycetota</taxon>
        <taxon>Actinomycetes</taxon>
        <taxon>Micrococcales</taxon>
        <taxon>Cellulomonadaceae</taxon>
        <taxon>Cellulomonas</taxon>
    </lineage>
</organism>
<gene>
    <name evidence="9" type="primary">rbsK</name>
    <name evidence="11" type="ORF">JO380_000576</name>
</gene>
<dbReference type="PRINTS" id="PR00990">
    <property type="entry name" value="RIBOKINASE"/>
</dbReference>
<feature type="domain" description="Carbohydrate kinase PfkB" evidence="10">
    <location>
        <begin position="4"/>
        <end position="293"/>
    </location>
</feature>
<comment type="caution">
    <text evidence="9">Lacks conserved residue(s) required for the propagation of feature annotation.</text>
</comment>
<feature type="binding site" evidence="9">
    <location>
        <position position="246"/>
    </location>
    <ligand>
        <name>K(+)</name>
        <dbReference type="ChEBI" id="CHEBI:29103"/>
    </ligand>
</feature>
<evidence type="ECO:0000256" key="1">
    <source>
        <dbReference type="ARBA" id="ARBA00022679"/>
    </source>
</evidence>
<name>A0ABU0GHV1_9CELL</name>
<comment type="subcellular location">
    <subcellularLocation>
        <location evidence="9">Cytoplasm</location>
    </subcellularLocation>
</comment>
<comment type="caution">
    <text evidence="11">The sequence shown here is derived from an EMBL/GenBank/DDBJ whole genome shotgun (WGS) entry which is preliminary data.</text>
</comment>
<comment type="function">
    <text evidence="9">Catalyzes the phosphorylation of ribose at O-5 in a reaction requiring ATP and magnesium. The resulting D-ribose-5-phosphate can then be used either for sythesis of nucleotides, histidine, and tryptophan, or as a component of the pentose phosphate pathway.</text>
</comment>
<keyword evidence="6 9" id="KW-0460">Magnesium</keyword>
<feature type="binding site" evidence="9">
    <location>
        <begin position="12"/>
        <end position="14"/>
    </location>
    <ligand>
        <name>substrate</name>
    </ligand>
</feature>
<dbReference type="RefSeq" id="WP_307415794.1">
    <property type="nucleotide sequence ID" value="NZ_CP194061.1"/>
</dbReference>
<comment type="cofactor">
    <cofactor evidence="9">
        <name>Mg(2+)</name>
        <dbReference type="ChEBI" id="CHEBI:18420"/>
    </cofactor>
    <text evidence="9">Requires a divalent cation, most likely magnesium in vivo, as an electrophilic catalyst to aid phosphoryl group transfer. It is the chelate of the metal and the nucleotide that is the actual substrate.</text>
</comment>
<feature type="binding site" evidence="9">
    <location>
        <begin position="220"/>
        <end position="225"/>
    </location>
    <ligand>
        <name>ATP</name>
        <dbReference type="ChEBI" id="CHEBI:30616"/>
    </ligand>
</feature>
<evidence type="ECO:0000256" key="9">
    <source>
        <dbReference type="HAMAP-Rule" id="MF_01987"/>
    </source>
</evidence>